<evidence type="ECO:0000313" key="2">
    <source>
        <dbReference type="Proteomes" id="UP000195569"/>
    </source>
</evidence>
<reference evidence="1" key="1">
    <citation type="submission" date="2016-12" db="EMBL/GenBank/DDBJ databases">
        <authorList>
            <person name="Moulin L."/>
        </authorList>
    </citation>
    <scope>NUCLEOTIDE SEQUENCE [LARGE SCALE GENOMIC DNA]</scope>
    <source>
        <strain evidence="1">STM 7183</strain>
    </source>
</reference>
<name>A0A1N7RLA0_9BURK</name>
<sequence>MDTREAFDASLRLVNFTFDAMKVTCDTFGKDSVEFARARERYRIALLKLQADHVSLVADGARARLQNIGDGRRLLVLRDPPEPIAESIFVLSLVRGFVSTCEACGNAARAAGASRPQLAFLDGNCHIASKVRAIEQVKKHSPQCVTAVLSTTPSPFEGWPGVDAIIDSPASAKHILERLCRLVEPSGYATPLCKHNASANQDNRLEAG</sequence>
<gene>
    <name evidence="1" type="ORF">BN2476_70039</name>
</gene>
<comment type="caution">
    <text evidence="1">The sequence shown here is derived from an EMBL/GenBank/DDBJ whole genome shotgun (WGS) entry which is preliminary data.</text>
</comment>
<accession>A0A1N7RLA0</accession>
<evidence type="ECO:0000313" key="1">
    <source>
        <dbReference type="EMBL" id="SIT35883.1"/>
    </source>
</evidence>
<dbReference type="RefSeq" id="WP_087732510.1">
    <property type="nucleotide sequence ID" value="NZ_CYGY02000007.1"/>
</dbReference>
<dbReference type="EMBL" id="CYGY02000007">
    <property type="protein sequence ID" value="SIT35883.1"/>
    <property type="molecule type" value="Genomic_DNA"/>
</dbReference>
<protein>
    <submittedName>
        <fullName evidence="1">Uncharacterized protein</fullName>
    </submittedName>
</protein>
<organism evidence="1 2">
    <name type="scientific">Paraburkholderia piptadeniae</name>
    <dbReference type="NCBI Taxonomy" id="1701573"/>
    <lineage>
        <taxon>Bacteria</taxon>
        <taxon>Pseudomonadati</taxon>
        <taxon>Pseudomonadota</taxon>
        <taxon>Betaproteobacteria</taxon>
        <taxon>Burkholderiales</taxon>
        <taxon>Burkholderiaceae</taxon>
        <taxon>Paraburkholderia</taxon>
    </lineage>
</organism>
<keyword evidence="2" id="KW-1185">Reference proteome</keyword>
<dbReference type="AlphaFoldDB" id="A0A1N7RLA0"/>
<proteinExistence type="predicted"/>
<dbReference type="OrthoDB" id="9821077at2"/>
<dbReference type="Proteomes" id="UP000195569">
    <property type="component" value="Unassembled WGS sequence"/>
</dbReference>